<sequence>MRKRQPWFQLSQSVC</sequence>
<reference evidence="1" key="1">
    <citation type="submission" date="2018-02" db="EMBL/GenBank/DDBJ databases">
        <title>Rhizophora mucronata_Transcriptome.</title>
        <authorList>
            <person name="Meera S.P."/>
            <person name="Sreeshan A."/>
            <person name="Augustine A."/>
        </authorList>
    </citation>
    <scope>NUCLEOTIDE SEQUENCE</scope>
    <source>
        <tissue evidence="1">Leaf</tissue>
    </source>
</reference>
<name>A0A2P2N552_RHIMU</name>
<accession>A0A2P2N552</accession>
<dbReference type="EMBL" id="GGEC01057042">
    <property type="protein sequence ID" value="MBX37526.1"/>
    <property type="molecule type" value="Transcribed_RNA"/>
</dbReference>
<evidence type="ECO:0000313" key="1">
    <source>
        <dbReference type="EMBL" id="MBX37526.1"/>
    </source>
</evidence>
<protein>
    <submittedName>
        <fullName evidence="1">GDSL esterase/lipase At3g48460</fullName>
    </submittedName>
</protein>
<organism evidence="1">
    <name type="scientific">Rhizophora mucronata</name>
    <name type="common">Asiatic mangrove</name>
    <dbReference type="NCBI Taxonomy" id="61149"/>
    <lineage>
        <taxon>Eukaryota</taxon>
        <taxon>Viridiplantae</taxon>
        <taxon>Streptophyta</taxon>
        <taxon>Embryophyta</taxon>
        <taxon>Tracheophyta</taxon>
        <taxon>Spermatophyta</taxon>
        <taxon>Magnoliopsida</taxon>
        <taxon>eudicotyledons</taxon>
        <taxon>Gunneridae</taxon>
        <taxon>Pentapetalae</taxon>
        <taxon>rosids</taxon>
        <taxon>fabids</taxon>
        <taxon>Malpighiales</taxon>
        <taxon>Rhizophoraceae</taxon>
        <taxon>Rhizophora</taxon>
    </lineage>
</organism>
<proteinExistence type="predicted"/>